<dbReference type="PANTHER" id="PTHR24231">
    <property type="entry name" value="PURINOCEPTOR-RELATED G-PROTEIN COUPLED RECEPTOR"/>
    <property type="match status" value="1"/>
</dbReference>
<evidence type="ECO:0000256" key="1">
    <source>
        <dbReference type="ARBA" id="ARBA00004651"/>
    </source>
</evidence>
<dbReference type="Ensembl" id="ENSLLET00000014226.1">
    <property type="protein sequence ID" value="ENSLLEP00000013696.1"/>
    <property type="gene ID" value="ENSLLEG00000008660.1"/>
</dbReference>
<reference evidence="14" key="1">
    <citation type="submission" date="2025-08" db="UniProtKB">
        <authorList>
            <consortium name="Ensembl"/>
        </authorList>
    </citation>
    <scope>IDENTIFICATION</scope>
</reference>
<dbReference type="FunFam" id="1.20.1070.10:FF:000017">
    <property type="entry name" value="lysophosphatidic acid receptor 4"/>
    <property type="match status" value="1"/>
</dbReference>
<keyword evidence="15" id="KW-1185">Reference proteome</keyword>
<dbReference type="OrthoDB" id="10018446at2759"/>
<dbReference type="GO" id="GO:0030321">
    <property type="term" value="P:transepithelial chloride transport"/>
    <property type="evidence" value="ECO:0007669"/>
    <property type="project" value="InterPro"/>
</dbReference>
<dbReference type="GeneTree" id="ENSGT01030000234621"/>
<evidence type="ECO:0000256" key="12">
    <source>
        <dbReference type="SAM" id="Phobius"/>
    </source>
</evidence>
<evidence type="ECO:0000256" key="11">
    <source>
        <dbReference type="RuleBase" id="RU000688"/>
    </source>
</evidence>
<comment type="subcellular location">
    <subcellularLocation>
        <location evidence="1">Cell membrane</location>
        <topology evidence="1">Multi-pass membrane protein</topology>
    </subcellularLocation>
</comment>
<dbReference type="InterPro" id="IPR017452">
    <property type="entry name" value="GPCR_Rhodpsn_7TM"/>
</dbReference>
<dbReference type="PRINTS" id="PR01157">
    <property type="entry name" value="P2YPURNOCPTR"/>
</dbReference>
<feature type="transmembrane region" description="Helical" evidence="12">
    <location>
        <begin position="256"/>
        <end position="275"/>
    </location>
</feature>
<dbReference type="GO" id="GO:0045030">
    <property type="term" value="F:G protein-coupled UTP receptor activity"/>
    <property type="evidence" value="ECO:0007669"/>
    <property type="project" value="TreeGrafter"/>
</dbReference>
<keyword evidence="7 12" id="KW-0472">Membrane</keyword>
<keyword evidence="8" id="KW-1015">Disulfide bond</keyword>
<dbReference type="SUPFAM" id="SSF81321">
    <property type="entry name" value="Family A G protein-coupled receptor-like"/>
    <property type="match status" value="1"/>
</dbReference>
<feature type="domain" description="G-protein coupled receptors family 1 profile" evidence="13">
    <location>
        <begin position="61"/>
        <end position="318"/>
    </location>
</feature>
<accession>A0A8C5MF27</accession>
<organism evidence="14 15">
    <name type="scientific">Leptobrachium leishanense</name>
    <name type="common">Leishan spiny toad</name>
    <dbReference type="NCBI Taxonomy" id="445787"/>
    <lineage>
        <taxon>Eukaryota</taxon>
        <taxon>Metazoa</taxon>
        <taxon>Chordata</taxon>
        <taxon>Craniata</taxon>
        <taxon>Vertebrata</taxon>
        <taxon>Euteleostomi</taxon>
        <taxon>Amphibia</taxon>
        <taxon>Batrachia</taxon>
        <taxon>Anura</taxon>
        <taxon>Pelobatoidea</taxon>
        <taxon>Megophryidae</taxon>
        <taxon>Leptobrachium</taxon>
    </lineage>
</organism>
<feature type="transmembrane region" description="Helical" evidence="12">
    <location>
        <begin position="164"/>
        <end position="182"/>
    </location>
</feature>
<dbReference type="Pfam" id="PF00001">
    <property type="entry name" value="7tm_1"/>
    <property type="match status" value="1"/>
</dbReference>
<protein>
    <recommendedName>
        <fullName evidence="2">P2Y purinoceptor 4</fullName>
    </recommendedName>
</protein>
<keyword evidence="3" id="KW-1003">Cell membrane</keyword>
<keyword evidence="6 11" id="KW-0297">G-protein coupled receptor</keyword>
<evidence type="ECO:0000259" key="13">
    <source>
        <dbReference type="PROSITE" id="PS50262"/>
    </source>
</evidence>
<evidence type="ECO:0000256" key="7">
    <source>
        <dbReference type="ARBA" id="ARBA00023136"/>
    </source>
</evidence>
<dbReference type="Gene3D" id="1.20.1070.10">
    <property type="entry name" value="Rhodopsin 7-helix transmembrane proteins"/>
    <property type="match status" value="1"/>
</dbReference>
<dbReference type="PROSITE" id="PS50262">
    <property type="entry name" value="G_PROTEIN_RECEP_F1_2"/>
    <property type="match status" value="1"/>
</dbReference>
<dbReference type="InterPro" id="IPR000276">
    <property type="entry name" value="GPCR_Rhodpsn"/>
</dbReference>
<dbReference type="PRINTS" id="PR00237">
    <property type="entry name" value="GPCRRHODOPSN"/>
</dbReference>
<evidence type="ECO:0000256" key="5">
    <source>
        <dbReference type="ARBA" id="ARBA00022989"/>
    </source>
</evidence>
<dbReference type="PROSITE" id="PS00237">
    <property type="entry name" value="G_PROTEIN_RECEP_F1_1"/>
    <property type="match status" value="1"/>
</dbReference>
<feature type="transmembrane region" description="Helical" evidence="12">
    <location>
        <begin position="44"/>
        <end position="69"/>
    </location>
</feature>
<evidence type="ECO:0000256" key="9">
    <source>
        <dbReference type="ARBA" id="ARBA00023170"/>
    </source>
</evidence>
<comment type="similarity">
    <text evidence="11">Belongs to the G-protein coupled receptor 1 family.</text>
</comment>
<evidence type="ECO:0000256" key="6">
    <source>
        <dbReference type="ARBA" id="ARBA00023040"/>
    </source>
</evidence>
<dbReference type="GO" id="GO:0005886">
    <property type="term" value="C:plasma membrane"/>
    <property type="evidence" value="ECO:0007669"/>
    <property type="project" value="UniProtKB-SubCell"/>
</dbReference>
<dbReference type="PANTHER" id="PTHR24231:SF21">
    <property type="entry name" value="P2Y PURINOCEPTOR 4"/>
    <property type="match status" value="1"/>
</dbReference>
<dbReference type="PRINTS" id="PR01066">
    <property type="entry name" value="P2Y4PRNOCPTR"/>
</dbReference>
<evidence type="ECO:0000313" key="15">
    <source>
        <dbReference type="Proteomes" id="UP000694569"/>
    </source>
</evidence>
<keyword evidence="4 11" id="KW-0812">Transmembrane</keyword>
<gene>
    <name evidence="14" type="primary">P2RY4</name>
</gene>
<dbReference type="AlphaFoldDB" id="A0A8C5MF27"/>
<feature type="transmembrane region" description="Helical" evidence="12">
    <location>
        <begin position="212"/>
        <end position="232"/>
    </location>
</feature>
<feature type="transmembrane region" description="Helical" evidence="12">
    <location>
        <begin position="81"/>
        <end position="104"/>
    </location>
</feature>
<evidence type="ECO:0000256" key="4">
    <source>
        <dbReference type="ARBA" id="ARBA00022692"/>
    </source>
</evidence>
<evidence type="ECO:0000256" key="2">
    <source>
        <dbReference type="ARBA" id="ARBA00021864"/>
    </source>
</evidence>
<feature type="transmembrane region" description="Helical" evidence="12">
    <location>
        <begin position="124"/>
        <end position="144"/>
    </location>
</feature>
<evidence type="ECO:0000313" key="14">
    <source>
        <dbReference type="Ensembl" id="ENSLLEP00000013696.1"/>
    </source>
</evidence>
<dbReference type="InterPro" id="IPR000018">
    <property type="entry name" value="P2Y4"/>
</dbReference>
<keyword evidence="9 11" id="KW-0675">Receptor</keyword>
<dbReference type="GO" id="GO:0045028">
    <property type="term" value="F:G protein-coupled purinergic nucleotide receptor activity"/>
    <property type="evidence" value="ECO:0007669"/>
    <property type="project" value="InterPro"/>
</dbReference>
<keyword evidence="5 12" id="KW-1133">Transmembrane helix</keyword>
<dbReference type="Proteomes" id="UP000694569">
    <property type="component" value="Unplaced"/>
</dbReference>
<name>A0A8C5MF27_9ANUR</name>
<evidence type="ECO:0000256" key="8">
    <source>
        <dbReference type="ARBA" id="ARBA00023157"/>
    </source>
</evidence>
<evidence type="ECO:0000256" key="3">
    <source>
        <dbReference type="ARBA" id="ARBA00022475"/>
    </source>
</evidence>
<sequence>KIWILAAALSAATSIHSLESIGLHRGPLSNGTHVKCAFNEEFKFLILPISYSAVFLVGLPLNISAIWIFMTKMRPWSCTTVYMCNLALSDLLYLLSLPFLIYYYANRNNWLFGEVLCKIVRFFFYSNLYCSILFLTCISVHRYIGICHPLLSLQRVKVRHTRMVCASVWLAVSFCLVPNLFFVTVSTKGTSTICHDTTSTDKLVHFVEYSTAVMSLLFGVPCLVISCCYGLMAKELMKPQVNETSKTLPSYKKKSIKTIAVILIVFAICFLPFHITRTLYYYARIFGAECNFLKAVNVVYKITRPLASANSCIDPVLYFLASDSYQSRLLQTVTRVSRCQEPNCRWTPTRTGDNLFK</sequence>
<proteinExistence type="inferred from homology"/>
<evidence type="ECO:0000256" key="10">
    <source>
        <dbReference type="ARBA" id="ARBA00023224"/>
    </source>
</evidence>
<reference evidence="14" key="2">
    <citation type="submission" date="2025-09" db="UniProtKB">
        <authorList>
            <consortium name="Ensembl"/>
        </authorList>
    </citation>
    <scope>IDENTIFICATION</scope>
</reference>
<keyword evidence="10 11" id="KW-0807">Transducer</keyword>